<feature type="region of interest" description="Disordered" evidence="8">
    <location>
        <begin position="587"/>
        <end position="666"/>
    </location>
</feature>
<evidence type="ECO:0000256" key="8">
    <source>
        <dbReference type="SAM" id="MobiDB-lite"/>
    </source>
</evidence>
<dbReference type="InterPro" id="IPR003306">
    <property type="entry name" value="WIF"/>
</dbReference>
<evidence type="ECO:0000259" key="11">
    <source>
        <dbReference type="PROSITE" id="PS50814"/>
    </source>
</evidence>
<evidence type="ECO:0000259" key="10">
    <source>
        <dbReference type="PROSITE" id="PS50026"/>
    </source>
</evidence>
<keyword evidence="6" id="KW-0325">Glycoprotein</keyword>
<accession>A0AAW0YHF3</accession>
<feature type="compositionally biased region" description="Polar residues" evidence="8">
    <location>
        <begin position="182"/>
        <end position="200"/>
    </location>
</feature>
<dbReference type="Pfam" id="PF02019">
    <property type="entry name" value="WIF"/>
    <property type="match status" value="1"/>
</dbReference>
<dbReference type="SUPFAM" id="SSF57196">
    <property type="entry name" value="EGF/Laminin"/>
    <property type="match status" value="1"/>
</dbReference>
<dbReference type="InterPro" id="IPR050969">
    <property type="entry name" value="Dev_Signal_Modulators"/>
</dbReference>
<dbReference type="GO" id="GO:0005102">
    <property type="term" value="F:signaling receptor binding"/>
    <property type="evidence" value="ECO:0007669"/>
    <property type="project" value="TreeGrafter"/>
</dbReference>
<evidence type="ECO:0000313" key="12">
    <source>
        <dbReference type="EMBL" id="KAK8750906.1"/>
    </source>
</evidence>
<dbReference type="InterPro" id="IPR038677">
    <property type="entry name" value="WIF_sf"/>
</dbReference>
<protein>
    <recommendedName>
        <fullName evidence="14">Wnt inhibitory factor 1</fullName>
    </recommendedName>
</protein>
<comment type="caution">
    <text evidence="12">The sequence shown here is derived from an EMBL/GenBank/DDBJ whole genome shotgun (WGS) entry which is preliminary data.</text>
</comment>
<evidence type="ECO:0008006" key="14">
    <source>
        <dbReference type="Google" id="ProtNLM"/>
    </source>
</evidence>
<dbReference type="GO" id="GO:0005576">
    <property type="term" value="C:extracellular region"/>
    <property type="evidence" value="ECO:0007669"/>
    <property type="project" value="UniProtKB-SubCell"/>
</dbReference>
<feature type="disulfide bond" evidence="7">
    <location>
        <begin position="836"/>
        <end position="845"/>
    </location>
</feature>
<feature type="compositionally biased region" description="Basic residues" evidence="8">
    <location>
        <begin position="636"/>
        <end position="660"/>
    </location>
</feature>
<sequence length="999" mass="112435">MIHLVVVLSAVVLTPSDATPAVHSTVPSLPAAPSPLGHTLAPHSVSISTSTIQTTPVTSPASPLPSINFPNIAHAILQCQQSDNYYPTLQSKDNLLLFLSLLQTNKDNKTHTYTSSWNQIWQSHLWMCIHSSIMKPTFPPLPTGTPQAKYMKDSIQVHFRHAQPLLWPYTNRNQVQVQINKETDKQISNSRPSTNRNEPIQWNRIPIENAQPQEPIENYDEILTTHVQTQHLLVPVTQTPINKNEDRPQKERESSKLTLHSGKDTNKCKHSLKMQSPIKLKDELSQLQKSTIKEQEVQILTSSENSKQISQVLTEKLKPQTSTDMITHLLKATAPIDIKAQIDQIQSPINKQTPKFHVDPQKDGWQQKLKRSSDIRKIKARVPLVPLSSNVGVETSIPLSQISVEKAEQVSVLNHTLQSPSFLTTPKNCNGSTCKSNGRKSLYFYLTKNIRILPSFSNMNSRLTSFNEPNRVRSEGVISDHAKNMLLKNGNSQHSNNETFNVDSEVLNSSNNSLSKTNTLLKMNNIRDVLVPNNEAGMTNAGSLRLLDNKCTKSFNKNCIFKRSARTDTMNEDSHLSNVVNMSDITTVRENRSYSDNTTSSNKVTSNKRDENLGVNTSLQGKISTNVNSDKEQKSKSKISKQGRMRRGREYRRLDRRRKNRGQEEHNRDFSLWIDRKQVKIFSGYMMEIYAIHNGRVLPYILDPNFEKQLPVIPSEVENVNFTWSAGSKRYYYTFDRLYSQDEVVLEVPVLSLPTHGRVPKKPKVFSVKIHCTGNASGIATFGIGLLIQTRLGRPLPGTPLRLKLRKECTQIGPDPECDQKCENGGVCDEGQRCLCPEGYMGQYCNTALCYPQCMNGGTCTTPGRCSCPPGFQGRHCEGGICQDKCQNGGKCVQKDTCDCRRGYYGNRCEFSKCVIPCINGGRCRDVNKCRCPRGFAGDHCEVVLGQNVEASATTRCTRRCRHGTCKKTTCYCHEGYTGRWCRRRGGNMSGKIRKKVWV</sequence>
<keyword evidence="5 7" id="KW-1015">Disulfide bond</keyword>
<comment type="subcellular location">
    <subcellularLocation>
        <location evidence="1">Secreted</location>
    </subcellularLocation>
</comment>
<dbReference type="PANTHER" id="PTHR14949:SF32">
    <property type="entry name" value="WNT INHIBITORY FACTOR 1"/>
    <property type="match status" value="1"/>
</dbReference>
<reference evidence="12 13" key="1">
    <citation type="journal article" date="2024" name="BMC Genomics">
        <title>Genome assembly of redclaw crayfish (Cherax quadricarinatus) provides insights into its immune adaptation and hypoxia tolerance.</title>
        <authorList>
            <person name="Liu Z."/>
            <person name="Zheng J."/>
            <person name="Li H."/>
            <person name="Fang K."/>
            <person name="Wang S."/>
            <person name="He J."/>
            <person name="Zhou D."/>
            <person name="Weng S."/>
            <person name="Chi M."/>
            <person name="Gu Z."/>
            <person name="He J."/>
            <person name="Li F."/>
            <person name="Wang M."/>
        </authorList>
    </citation>
    <scope>NUCLEOTIDE SEQUENCE [LARGE SCALE GENOMIC DNA]</scope>
    <source>
        <strain evidence="12">ZL_2023a</strain>
    </source>
</reference>
<evidence type="ECO:0000256" key="6">
    <source>
        <dbReference type="ARBA" id="ARBA00023180"/>
    </source>
</evidence>
<evidence type="ECO:0000256" key="4">
    <source>
        <dbReference type="ARBA" id="ARBA00022729"/>
    </source>
</evidence>
<feature type="domain" description="WIF" evidence="11">
    <location>
        <begin position="672"/>
        <end position="809"/>
    </location>
</feature>
<keyword evidence="13" id="KW-1185">Reference proteome</keyword>
<dbReference type="InterPro" id="IPR000742">
    <property type="entry name" value="EGF"/>
</dbReference>
<feature type="signal peptide" evidence="9">
    <location>
        <begin position="1"/>
        <end position="18"/>
    </location>
</feature>
<proteinExistence type="predicted"/>
<dbReference type="PROSITE" id="PS01186">
    <property type="entry name" value="EGF_2"/>
    <property type="match status" value="2"/>
</dbReference>
<dbReference type="Proteomes" id="UP001445076">
    <property type="component" value="Unassembled WGS sequence"/>
</dbReference>
<feature type="domain" description="EGF-like" evidence="10">
    <location>
        <begin position="910"/>
        <end position="942"/>
    </location>
</feature>
<organism evidence="12 13">
    <name type="scientific">Cherax quadricarinatus</name>
    <name type="common">Australian red claw crayfish</name>
    <dbReference type="NCBI Taxonomy" id="27406"/>
    <lineage>
        <taxon>Eukaryota</taxon>
        <taxon>Metazoa</taxon>
        <taxon>Ecdysozoa</taxon>
        <taxon>Arthropoda</taxon>
        <taxon>Crustacea</taxon>
        <taxon>Multicrustacea</taxon>
        <taxon>Malacostraca</taxon>
        <taxon>Eumalacostraca</taxon>
        <taxon>Eucarida</taxon>
        <taxon>Decapoda</taxon>
        <taxon>Pleocyemata</taxon>
        <taxon>Astacidea</taxon>
        <taxon>Parastacoidea</taxon>
        <taxon>Parastacidae</taxon>
        <taxon>Cherax</taxon>
    </lineage>
</organism>
<dbReference type="EMBL" id="JARKIK010000007">
    <property type="protein sequence ID" value="KAK8750906.1"/>
    <property type="molecule type" value="Genomic_DNA"/>
</dbReference>
<keyword evidence="4 9" id="KW-0732">Signal</keyword>
<evidence type="ECO:0000256" key="7">
    <source>
        <dbReference type="PROSITE-ProRule" id="PRU00076"/>
    </source>
</evidence>
<feature type="compositionally biased region" description="Basic and acidic residues" evidence="8">
    <location>
        <begin position="243"/>
        <end position="267"/>
    </location>
</feature>
<evidence type="ECO:0000256" key="3">
    <source>
        <dbReference type="ARBA" id="ARBA00022525"/>
    </source>
</evidence>
<dbReference type="CDD" id="cd00054">
    <property type="entry name" value="EGF_CA"/>
    <property type="match status" value="3"/>
</dbReference>
<feature type="disulfide bond" evidence="7">
    <location>
        <begin position="914"/>
        <end position="924"/>
    </location>
</feature>
<feature type="disulfide bond" evidence="7">
    <location>
        <begin position="868"/>
        <end position="877"/>
    </location>
</feature>
<dbReference type="PANTHER" id="PTHR14949">
    <property type="entry name" value="EGF-LIKE-DOMAIN, MULTIPLE 7, 8"/>
    <property type="match status" value="1"/>
</dbReference>
<dbReference type="SMART" id="SM00469">
    <property type="entry name" value="WIF"/>
    <property type="match status" value="1"/>
</dbReference>
<feature type="compositionally biased region" description="Polar residues" evidence="8">
    <location>
        <begin position="594"/>
        <end position="605"/>
    </location>
</feature>
<comment type="caution">
    <text evidence="7">Lacks conserved residue(s) required for the propagation of feature annotation.</text>
</comment>
<dbReference type="PROSITE" id="PS00022">
    <property type="entry name" value="EGF_1"/>
    <property type="match status" value="2"/>
</dbReference>
<feature type="compositionally biased region" description="Polar residues" evidence="8">
    <location>
        <begin position="614"/>
        <end position="628"/>
    </location>
</feature>
<evidence type="ECO:0000256" key="9">
    <source>
        <dbReference type="SAM" id="SignalP"/>
    </source>
</evidence>
<dbReference type="SMART" id="SM00181">
    <property type="entry name" value="EGF"/>
    <property type="match status" value="5"/>
</dbReference>
<feature type="disulfide bond" evidence="7">
    <location>
        <begin position="818"/>
        <end position="828"/>
    </location>
</feature>
<keyword evidence="3" id="KW-0964">Secreted</keyword>
<dbReference type="Gene3D" id="2.60.40.2170">
    <property type="entry name" value="Wnt, WIF domain"/>
    <property type="match status" value="1"/>
</dbReference>
<gene>
    <name evidence="12" type="ORF">OTU49_015053</name>
</gene>
<feature type="region of interest" description="Disordered" evidence="8">
    <location>
        <begin position="182"/>
        <end position="212"/>
    </location>
</feature>
<dbReference type="PROSITE" id="PS50814">
    <property type="entry name" value="WIF"/>
    <property type="match status" value="1"/>
</dbReference>
<evidence type="ECO:0000313" key="13">
    <source>
        <dbReference type="Proteomes" id="UP001445076"/>
    </source>
</evidence>
<dbReference type="PROSITE" id="PS50026">
    <property type="entry name" value="EGF_3"/>
    <property type="match status" value="3"/>
</dbReference>
<feature type="chain" id="PRO_5043486176" description="Wnt inhibitory factor 1" evidence="9">
    <location>
        <begin position="19"/>
        <end position="999"/>
    </location>
</feature>
<keyword evidence="7" id="KW-0245">EGF-like domain</keyword>
<dbReference type="AlphaFoldDB" id="A0AAW0YHF3"/>
<dbReference type="GO" id="GO:0009986">
    <property type="term" value="C:cell surface"/>
    <property type="evidence" value="ECO:0007669"/>
    <property type="project" value="TreeGrafter"/>
</dbReference>
<evidence type="ECO:0000256" key="1">
    <source>
        <dbReference type="ARBA" id="ARBA00004613"/>
    </source>
</evidence>
<feature type="domain" description="EGF-like" evidence="10">
    <location>
        <begin position="814"/>
        <end position="846"/>
    </location>
</feature>
<dbReference type="Gene3D" id="2.10.25.10">
    <property type="entry name" value="Laminin"/>
    <property type="match status" value="4"/>
</dbReference>
<feature type="domain" description="EGF-like" evidence="10">
    <location>
        <begin position="847"/>
        <end position="878"/>
    </location>
</feature>
<keyword evidence="2" id="KW-0217">Developmental protein</keyword>
<evidence type="ECO:0000256" key="5">
    <source>
        <dbReference type="ARBA" id="ARBA00023157"/>
    </source>
</evidence>
<feature type="disulfide bond" evidence="7">
    <location>
        <begin position="932"/>
        <end position="941"/>
    </location>
</feature>
<evidence type="ECO:0000256" key="2">
    <source>
        <dbReference type="ARBA" id="ARBA00022473"/>
    </source>
</evidence>
<feature type="region of interest" description="Disordered" evidence="8">
    <location>
        <begin position="238"/>
        <end position="268"/>
    </location>
</feature>
<name>A0AAW0YHF3_CHEQU</name>
<feature type="disulfide bond" evidence="7">
    <location>
        <begin position="850"/>
        <end position="860"/>
    </location>
</feature>